<dbReference type="EMBL" id="CM001377">
    <property type="protein sequence ID" value="EHM10219.1"/>
    <property type="molecule type" value="Genomic_DNA"/>
</dbReference>
<dbReference type="InterPro" id="IPR000100">
    <property type="entry name" value="RNase_P"/>
</dbReference>
<dbReference type="eggNOG" id="COG0594">
    <property type="taxonomic scope" value="Bacteria"/>
</dbReference>
<dbReference type="PANTHER" id="PTHR33992">
    <property type="entry name" value="RIBONUCLEASE P PROTEIN COMPONENT"/>
    <property type="match status" value="1"/>
</dbReference>
<dbReference type="InterPro" id="IPR014721">
    <property type="entry name" value="Ribsml_uS5_D2-typ_fold_subgr"/>
</dbReference>
<keyword evidence="9" id="KW-1185">Reference proteome</keyword>
<keyword evidence="3 6" id="KW-0255">Endonuclease</keyword>
<keyword evidence="4 6" id="KW-0378">Hydrolase</keyword>
<dbReference type="InterPro" id="IPR020568">
    <property type="entry name" value="Ribosomal_Su5_D2-typ_SF"/>
</dbReference>
<organism evidence="8 9">
    <name type="scientific">Thermanaerovibrio velox DSM 12556</name>
    <dbReference type="NCBI Taxonomy" id="926567"/>
    <lineage>
        <taxon>Bacteria</taxon>
        <taxon>Thermotogati</taxon>
        <taxon>Synergistota</taxon>
        <taxon>Synergistia</taxon>
        <taxon>Synergistales</taxon>
        <taxon>Synergistaceae</taxon>
        <taxon>Thermanaerovibrio</taxon>
    </lineage>
</organism>
<dbReference type="EC" id="3.1.26.5" evidence="6 7"/>
<dbReference type="AlphaFoldDB" id="H0USD0"/>
<evidence type="ECO:0000256" key="7">
    <source>
        <dbReference type="NCBIfam" id="TIGR00188"/>
    </source>
</evidence>
<dbReference type="SUPFAM" id="SSF54211">
    <property type="entry name" value="Ribosomal protein S5 domain 2-like"/>
    <property type="match status" value="1"/>
</dbReference>
<dbReference type="GO" id="GO:0030677">
    <property type="term" value="C:ribonuclease P complex"/>
    <property type="evidence" value="ECO:0007669"/>
    <property type="project" value="TreeGrafter"/>
</dbReference>
<comment type="subunit">
    <text evidence="6">Consists of a catalytic RNA component (M1 or rnpB) and a protein subunit.</text>
</comment>
<gene>
    <name evidence="6" type="primary">rnpA</name>
    <name evidence="8" type="ORF">TheveDRAFT_1095</name>
</gene>
<dbReference type="GO" id="GO:0042781">
    <property type="term" value="F:3'-tRNA processing endoribonuclease activity"/>
    <property type="evidence" value="ECO:0007669"/>
    <property type="project" value="TreeGrafter"/>
</dbReference>
<dbReference type="OrthoDB" id="9810867at2"/>
<evidence type="ECO:0000256" key="1">
    <source>
        <dbReference type="ARBA" id="ARBA00022694"/>
    </source>
</evidence>
<dbReference type="PANTHER" id="PTHR33992:SF1">
    <property type="entry name" value="RIBONUCLEASE P PROTEIN COMPONENT"/>
    <property type="match status" value="1"/>
</dbReference>
<keyword evidence="1 6" id="KW-0819">tRNA processing</keyword>
<reference evidence="8 9" key="1">
    <citation type="submission" date="2011-10" db="EMBL/GenBank/DDBJ databases">
        <title>The Noncontiguous Finished genome of Thermanaerovibrio velox DSM 12556.</title>
        <authorList>
            <consortium name="US DOE Joint Genome Institute (JGI-PGF)"/>
            <person name="Lucas S."/>
            <person name="Copeland A."/>
            <person name="Lapidus A."/>
            <person name="Glavina del Rio T."/>
            <person name="Dalin E."/>
            <person name="Tice H."/>
            <person name="Bruce D."/>
            <person name="Goodwin L."/>
            <person name="Pitluck S."/>
            <person name="Peters L."/>
            <person name="Mikhailova N."/>
            <person name="Teshima H."/>
            <person name="Kyrpides N."/>
            <person name="Mavromatis K."/>
            <person name="Ivanova N."/>
            <person name="Markowitz V."/>
            <person name="Cheng J.-F."/>
            <person name="Hugenholtz P."/>
            <person name="Woyke T."/>
            <person name="Wu D."/>
            <person name="Spring S."/>
            <person name="Brambilla E.-M."/>
            <person name="Klenk H.-P."/>
            <person name="Eisen J.A."/>
        </authorList>
    </citation>
    <scope>NUCLEOTIDE SEQUENCE [LARGE SCALE GENOMIC DNA]</scope>
    <source>
        <strain evidence="8 9">DSM 12556</strain>
    </source>
</reference>
<accession>H0USD0</accession>
<keyword evidence="2 6" id="KW-0540">Nuclease</keyword>
<dbReference type="STRING" id="926567.TheveDRAFT_1095"/>
<name>H0USD0_9BACT</name>
<evidence type="ECO:0000256" key="3">
    <source>
        <dbReference type="ARBA" id="ARBA00022759"/>
    </source>
</evidence>
<evidence type="ECO:0000313" key="8">
    <source>
        <dbReference type="EMBL" id="EHM10219.1"/>
    </source>
</evidence>
<evidence type="ECO:0000256" key="6">
    <source>
        <dbReference type="HAMAP-Rule" id="MF_00227"/>
    </source>
</evidence>
<dbReference type="RefSeq" id="WP_006583713.1">
    <property type="nucleotide sequence ID" value="NZ_CM001377.1"/>
</dbReference>
<comment type="similarity">
    <text evidence="6">Belongs to the RnpA family.</text>
</comment>
<dbReference type="Gene3D" id="3.30.230.10">
    <property type="match status" value="1"/>
</dbReference>
<dbReference type="NCBIfam" id="TIGR00188">
    <property type="entry name" value="rnpA"/>
    <property type="match status" value="1"/>
</dbReference>
<dbReference type="HAMAP" id="MF_00227">
    <property type="entry name" value="RNase_P"/>
    <property type="match status" value="1"/>
</dbReference>
<dbReference type="GO" id="GO:0004526">
    <property type="term" value="F:ribonuclease P activity"/>
    <property type="evidence" value="ECO:0007669"/>
    <property type="project" value="UniProtKB-UniRule"/>
</dbReference>
<keyword evidence="5 6" id="KW-0694">RNA-binding</keyword>
<proteinExistence type="inferred from homology"/>
<evidence type="ECO:0000256" key="5">
    <source>
        <dbReference type="ARBA" id="ARBA00022884"/>
    </source>
</evidence>
<evidence type="ECO:0000256" key="2">
    <source>
        <dbReference type="ARBA" id="ARBA00022722"/>
    </source>
</evidence>
<dbReference type="HOGENOM" id="CLU_117179_5_0_0"/>
<evidence type="ECO:0000313" key="9">
    <source>
        <dbReference type="Proteomes" id="UP000005730"/>
    </source>
</evidence>
<dbReference type="Proteomes" id="UP000005730">
    <property type="component" value="Chromosome"/>
</dbReference>
<dbReference type="GO" id="GO:0000049">
    <property type="term" value="F:tRNA binding"/>
    <property type="evidence" value="ECO:0007669"/>
    <property type="project" value="UniProtKB-UniRule"/>
</dbReference>
<dbReference type="Pfam" id="PF00825">
    <property type="entry name" value="Ribonuclease_P"/>
    <property type="match status" value="1"/>
</dbReference>
<evidence type="ECO:0000256" key="4">
    <source>
        <dbReference type="ARBA" id="ARBA00022801"/>
    </source>
</evidence>
<dbReference type="GO" id="GO:0001682">
    <property type="term" value="P:tRNA 5'-leader removal"/>
    <property type="evidence" value="ECO:0007669"/>
    <property type="project" value="UniProtKB-UniRule"/>
</dbReference>
<sequence length="142" mass="16351">MSGRGLCPGRPRGLFSFPREIRLKSGWEFDFVFRTGRRSCGELVRLFFVDSPDETLKVGVTVGKRVAKAARRVRGRRCAREALRRLLPWTKKGVWLAVSLRERALSVTARDIYWEMALLMEKNGLLTDQWPGENWEVDQGDP</sequence>
<protein>
    <recommendedName>
        <fullName evidence="6 7">Ribonuclease P protein component</fullName>
        <shortName evidence="6">RNase P protein</shortName>
        <shortName evidence="6">RNaseP protein</shortName>
        <ecNumber evidence="6 7">3.1.26.5</ecNumber>
    </recommendedName>
    <alternativeName>
        <fullName evidence="6">Protein C5</fullName>
    </alternativeName>
</protein>
<comment type="function">
    <text evidence="6">RNaseP catalyzes the removal of the 5'-leader sequence from pre-tRNA to produce the mature 5'-terminus. It can also cleave other RNA substrates such as 4.5S RNA. The protein component plays an auxiliary but essential role in vivo by binding to the 5'-leader sequence and broadening the substrate specificity of the ribozyme.</text>
</comment>
<comment type="catalytic activity">
    <reaction evidence="6">
        <text>Endonucleolytic cleavage of RNA, removing 5'-extranucleotides from tRNA precursor.</text>
        <dbReference type="EC" id="3.1.26.5"/>
    </reaction>
</comment>